<feature type="chain" id="PRO_5045871381" evidence="1">
    <location>
        <begin position="24"/>
        <end position="128"/>
    </location>
</feature>
<reference evidence="3" key="1">
    <citation type="submission" date="2024-06" db="EMBL/GenBank/DDBJ databases">
        <title>Multi-omics analyses provide insights into the biosynthesis of the anticancer antibiotic pleurotin in Hohenbuehelia grisea.</title>
        <authorList>
            <person name="Weaver J.A."/>
            <person name="Alberti F."/>
        </authorList>
    </citation>
    <scope>NUCLEOTIDE SEQUENCE [LARGE SCALE GENOMIC DNA]</scope>
    <source>
        <strain evidence="3">T-177</strain>
    </source>
</reference>
<organism evidence="2 3">
    <name type="scientific">Hohenbuehelia grisea</name>
    <dbReference type="NCBI Taxonomy" id="104357"/>
    <lineage>
        <taxon>Eukaryota</taxon>
        <taxon>Fungi</taxon>
        <taxon>Dikarya</taxon>
        <taxon>Basidiomycota</taxon>
        <taxon>Agaricomycotina</taxon>
        <taxon>Agaricomycetes</taxon>
        <taxon>Agaricomycetidae</taxon>
        <taxon>Agaricales</taxon>
        <taxon>Pleurotineae</taxon>
        <taxon>Pleurotaceae</taxon>
        <taxon>Hohenbuehelia</taxon>
    </lineage>
</organism>
<sequence length="128" mass="13500">MQLSQPFFAILLSFASNVYFVNAAAGVTTFNDYGSQSAVACSGFLSNLASNSQGNGIFAAALSDISPLWTGARCSGSKDASKCRLDEVTDAAPVLIALVLHAQANSSADIALTFDVSLEDWTRLAWER</sequence>
<name>A0ABR3J6M7_9AGAR</name>
<accession>A0ABR3J6M7</accession>
<proteinExistence type="predicted"/>
<keyword evidence="1" id="KW-0732">Signal</keyword>
<dbReference type="EMBL" id="JASNQZ010000011">
    <property type="protein sequence ID" value="KAL0951148.1"/>
    <property type="molecule type" value="Genomic_DNA"/>
</dbReference>
<gene>
    <name evidence="2" type="ORF">HGRIS_007882</name>
</gene>
<protein>
    <submittedName>
        <fullName evidence="2">Uncharacterized protein</fullName>
    </submittedName>
</protein>
<keyword evidence="3" id="KW-1185">Reference proteome</keyword>
<feature type="signal peptide" evidence="1">
    <location>
        <begin position="1"/>
        <end position="23"/>
    </location>
</feature>
<evidence type="ECO:0000313" key="3">
    <source>
        <dbReference type="Proteomes" id="UP001556367"/>
    </source>
</evidence>
<evidence type="ECO:0000256" key="1">
    <source>
        <dbReference type="SAM" id="SignalP"/>
    </source>
</evidence>
<comment type="caution">
    <text evidence="2">The sequence shown here is derived from an EMBL/GenBank/DDBJ whole genome shotgun (WGS) entry which is preliminary data.</text>
</comment>
<evidence type="ECO:0000313" key="2">
    <source>
        <dbReference type="EMBL" id="KAL0951148.1"/>
    </source>
</evidence>
<dbReference type="Proteomes" id="UP001556367">
    <property type="component" value="Unassembled WGS sequence"/>
</dbReference>